<evidence type="ECO:0000313" key="1">
    <source>
        <dbReference type="EMBL" id="ASY63592.1"/>
    </source>
</evidence>
<protein>
    <submittedName>
        <fullName evidence="1">Uncharacterized protein</fullName>
    </submittedName>
</protein>
<dbReference type="AlphaFoldDB" id="A0A249PCV1"/>
<dbReference type="Proteomes" id="UP000217211">
    <property type="component" value="Chromosome"/>
</dbReference>
<evidence type="ECO:0000313" key="2">
    <source>
        <dbReference type="Proteomes" id="UP000217211"/>
    </source>
</evidence>
<dbReference type="STRING" id="716928.GCA_000261485_00286"/>
<gene>
    <name evidence="1" type="ORF">SJ05684_c21510</name>
</gene>
<dbReference type="KEGG" id="esj:SJ05684_c21510"/>
<reference evidence="1 2" key="1">
    <citation type="submission" date="2017-08" db="EMBL/GenBank/DDBJ databases">
        <title>Multipartite genome sequences of Sinorhizobium species nodulating soybeans.</title>
        <authorList>
            <person name="Tian C.F."/>
        </authorList>
    </citation>
    <scope>NUCLEOTIDE SEQUENCE [LARGE SCALE GENOMIC DNA]</scope>
    <source>
        <strain evidence="1 2">CCBAU 05684</strain>
    </source>
</reference>
<sequence length="163" mass="18308">MTRIPDLIPEDAVTVAATPAYTAWKSADSTEAWMMMLMNLPGKFVTERILIDVVRRIYEDGGYAEKVTIPDGRALGVEYGKRLNVYEPTDFVVTDYGTLEIVDLKRNEIDALAEPFIANLKEGIESLGKLFEESGFDNDAGEFLLERARQWLAWEKARTATPA</sequence>
<proteinExistence type="predicted"/>
<keyword evidence="2" id="KW-1185">Reference proteome</keyword>
<name>A0A249PCV1_9HYPH</name>
<dbReference type="RefSeq" id="WP_034851015.1">
    <property type="nucleotide sequence ID" value="NZ_AJQT01000008.1"/>
</dbReference>
<accession>A0A249PCV1</accession>
<dbReference type="EMBL" id="CP023067">
    <property type="protein sequence ID" value="ASY63592.1"/>
    <property type="molecule type" value="Genomic_DNA"/>
</dbReference>
<organism evidence="1 2">
    <name type="scientific">Sinorhizobium sojae CCBAU 05684</name>
    <dbReference type="NCBI Taxonomy" id="716928"/>
    <lineage>
        <taxon>Bacteria</taxon>
        <taxon>Pseudomonadati</taxon>
        <taxon>Pseudomonadota</taxon>
        <taxon>Alphaproteobacteria</taxon>
        <taxon>Hyphomicrobiales</taxon>
        <taxon>Rhizobiaceae</taxon>
        <taxon>Sinorhizobium/Ensifer group</taxon>
        <taxon>Sinorhizobium</taxon>
    </lineage>
</organism>